<feature type="domain" description="Tyr recombinase" evidence="5">
    <location>
        <begin position="205"/>
        <end position="396"/>
    </location>
</feature>
<dbReference type="InterPro" id="IPR038488">
    <property type="entry name" value="Integrase_DNA-bd_sf"/>
</dbReference>
<dbReference type="PROSITE" id="PS51898">
    <property type="entry name" value="TYR_RECOMBINASE"/>
    <property type="match status" value="1"/>
</dbReference>
<dbReference type="Gene3D" id="1.10.150.130">
    <property type="match status" value="1"/>
</dbReference>
<dbReference type="PANTHER" id="PTHR30629:SF2">
    <property type="entry name" value="PROPHAGE INTEGRASE INTS-RELATED"/>
    <property type="match status" value="1"/>
</dbReference>
<protein>
    <submittedName>
        <fullName evidence="6">Phage integrase family protein</fullName>
    </submittedName>
</protein>
<evidence type="ECO:0000256" key="4">
    <source>
        <dbReference type="ARBA" id="ARBA00023172"/>
    </source>
</evidence>
<dbReference type="Gene3D" id="1.10.443.10">
    <property type="entry name" value="Intergrase catalytic core"/>
    <property type="match status" value="1"/>
</dbReference>
<evidence type="ECO:0000313" key="6">
    <source>
        <dbReference type="EMBL" id="SHG24740.1"/>
    </source>
</evidence>
<dbReference type="OrthoDB" id="7615137at2"/>
<dbReference type="EMBL" id="LT670818">
    <property type="protein sequence ID" value="SHG24740.1"/>
    <property type="molecule type" value="Genomic_DNA"/>
</dbReference>
<accession>A0A1M5IA27</accession>
<dbReference type="GO" id="GO:0003677">
    <property type="term" value="F:DNA binding"/>
    <property type="evidence" value="ECO:0007669"/>
    <property type="project" value="UniProtKB-KW"/>
</dbReference>
<organism evidence="6 7">
    <name type="scientific">Bradyrhizobium erythrophlei</name>
    <dbReference type="NCBI Taxonomy" id="1437360"/>
    <lineage>
        <taxon>Bacteria</taxon>
        <taxon>Pseudomonadati</taxon>
        <taxon>Pseudomonadota</taxon>
        <taxon>Alphaproteobacteria</taxon>
        <taxon>Hyphomicrobiales</taxon>
        <taxon>Nitrobacteraceae</taxon>
        <taxon>Bradyrhizobium</taxon>
    </lineage>
</organism>
<dbReference type="Pfam" id="PF00589">
    <property type="entry name" value="Phage_integrase"/>
    <property type="match status" value="1"/>
</dbReference>
<proteinExistence type="inferred from homology"/>
<dbReference type="RefSeq" id="WP_079565317.1">
    <property type="nucleotide sequence ID" value="NZ_LT670818.1"/>
</dbReference>
<sequence>MSQQPRKRQALDAHLLTDPYIKALQPRTAPFLDWDTKQDKLAVRVQPSGHKSFKFIYSRHGRPRWFSIGDDNIGVVKARKEAAKLLVLVNDGKDPAADKKAKRSAGTFEELATSYVEQYAKKENKSWAQADSLVKKHLIPKWGKLKAADIIRSDVKTRIKGIEAPIVANQTLAAASAIFSWAIREEEGGVKINPCSDVKRNDTNSRDRVLSDSEIPKFWTAFENDVDLIEGLALKMILLTGQRPGEVSCMRTEHIEDGWWTLPKDPIPALGWPGTKNKNKTAKQKKRPAHKVWLPKIAQQIIAEIGSTGMVFASPRGNAIDGLDADMRTICEKLGVNDPAKPHDLRRTHGTAITGLGFGRDAMNRIENHVDGGIADVYDQSKYADENKKIMEAVADKFMALINGSADKKAE</sequence>
<dbReference type="Gene3D" id="3.30.160.390">
    <property type="entry name" value="Integrase, DNA-binding domain"/>
    <property type="match status" value="1"/>
</dbReference>
<dbReference type="InterPro" id="IPR011010">
    <property type="entry name" value="DNA_brk_join_enz"/>
</dbReference>
<evidence type="ECO:0000256" key="1">
    <source>
        <dbReference type="ARBA" id="ARBA00008857"/>
    </source>
</evidence>
<dbReference type="InterPro" id="IPR002104">
    <property type="entry name" value="Integrase_catalytic"/>
</dbReference>
<comment type="similarity">
    <text evidence="1">Belongs to the 'phage' integrase family.</text>
</comment>
<reference evidence="6 7" key="1">
    <citation type="submission" date="2016-11" db="EMBL/GenBank/DDBJ databases">
        <authorList>
            <person name="Jaros S."/>
            <person name="Januszkiewicz K."/>
            <person name="Wedrychowicz H."/>
        </authorList>
    </citation>
    <scope>NUCLEOTIDE SEQUENCE [LARGE SCALE GENOMIC DNA]</scope>
    <source>
        <strain evidence="6 7">GAS242</strain>
    </source>
</reference>
<keyword evidence="3" id="KW-0238">DNA-binding</keyword>
<evidence type="ECO:0000313" key="7">
    <source>
        <dbReference type="Proteomes" id="UP000190675"/>
    </source>
</evidence>
<name>A0A1M5IA27_9BRAD</name>
<dbReference type="Pfam" id="PF13356">
    <property type="entry name" value="Arm-DNA-bind_3"/>
    <property type="match status" value="1"/>
</dbReference>
<dbReference type="InterPro" id="IPR050808">
    <property type="entry name" value="Phage_Integrase"/>
</dbReference>
<evidence type="ECO:0000256" key="3">
    <source>
        <dbReference type="ARBA" id="ARBA00023125"/>
    </source>
</evidence>
<keyword evidence="2" id="KW-0229">DNA integration</keyword>
<dbReference type="GO" id="GO:0015074">
    <property type="term" value="P:DNA integration"/>
    <property type="evidence" value="ECO:0007669"/>
    <property type="project" value="UniProtKB-KW"/>
</dbReference>
<evidence type="ECO:0000256" key="2">
    <source>
        <dbReference type="ARBA" id="ARBA00022908"/>
    </source>
</evidence>
<dbReference type="GO" id="GO:0006310">
    <property type="term" value="P:DNA recombination"/>
    <property type="evidence" value="ECO:0007669"/>
    <property type="project" value="UniProtKB-KW"/>
</dbReference>
<keyword evidence="4" id="KW-0233">DNA recombination</keyword>
<dbReference type="Proteomes" id="UP000190675">
    <property type="component" value="Chromosome I"/>
</dbReference>
<dbReference type="PANTHER" id="PTHR30629">
    <property type="entry name" value="PROPHAGE INTEGRASE"/>
    <property type="match status" value="1"/>
</dbReference>
<gene>
    <name evidence="6" type="ORF">SAMN05444169_1385</name>
</gene>
<dbReference type="SUPFAM" id="SSF56349">
    <property type="entry name" value="DNA breaking-rejoining enzymes"/>
    <property type="match status" value="1"/>
</dbReference>
<dbReference type="InterPro" id="IPR010998">
    <property type="entry name" value="Integrase_recombinase_N"/>
</dbReference>
<dbReference type="AlphaFoldDB" id="A0A1M5IA27"/>
<evidence type="ECO:0000259" key="5">
    <source>
        <dbReference type="PROSITE" id="PS51898"/>
    </source>
</evidence>
<dbReference type="InterPro" id="IPR025166">
    <property type="entry name" value="Integrase_DNA_bind_dom"/>
</dbReference>
<dbReference type="InterPro" id="IPR013762">
    <property type="entry name" value="Integrase-like_cat_sf"/>
</dbReference>